<dbReference type="Proteomes" id="UP000078512">
    <property type="component" value="Unassembled WGS sequence"/>
</dbReference>
<sequence length="162" mass="17606">MQHDSGTPPTTTAPAPGITDVHALCSRLLGNPQANADKAISTFQEEFEAKKTLFTEKDGETISRLQLIPAQLSSAKEHLDSKISGTQSTANLAVEKLQALQQAIAANSQAREKSANPTRSAKEAFENDINDAREAFDQEMALRHADVVNQYVGAFVNQIDHY</sequence>
<reference evidence="1 2" key="1">
    <citation type="submission" date="2016-05" db="EMBL/GenBank/DDBJ databases">
        <title>Genome sequencing reveals origins of a unique bacterial endosymbiosis in the earliest lineages of terrestrial Fungi.</title>
        <authorList>
            <consortium name="DOE Joint Genome Institute"/>
            <person name="Uehling J."/>
            <person name="Gryganskyi A."/>
            <person name="Hameed K."/>
            <person name="Tschaplinski T."/>
            <person name="Misztal P."/>
            <person name="Wu S."/>
            <person name="Desiro A."/>
            <person name="Vande Pol N."/>
            <person name="Du Z.-Y."/>
            <person name="Zienkiewicz A."/>
            <person name="Zienkiewicz K."/>
            <person name="Morin E."/>
            <person name="Tisserant E."/>
            <person name="Splivallo R."/>
            <person name="Hainaut M."/>
            <person name="Henrissat B."/>
            <person name="Ohm R."/>
            <person name="Kuo A."/>
            <person name="Yan J."/>
            <person name="Lipzen A."/>
            <person name="Nolan M."/>
            <person name="Labutti K."/>
            <person name="Barry K."/>
            <person name="Goldstein A."/>
            <person name="Labbe J."/>
            <person name="Schadt C."/>
            <person name="Tuskan G."/>
            <person name="Grigoriev I."/>
            <person name="Martin F."/>
            <person name="Vilgalys R."/>
            <person name="Bonito G."/>
        </authorList>
    </citation>
    <scope>NUCLEOTIDE SEQUENCE [LARGE SCALE GENOMIC DNA]</scope>
    <source>
        <strain evidence="1 2">AG-77</strain>
    </source>
</reference>
<keyword evidence="2" id="KW-1185">Reference proteome</keyword>
<evidence type="ECO:0000313" key="2">
    <source>
        <dbReference type="Proteomes" id="UP000078512"/>
    </source>
</evidence>
<dbReference type="AlphaFoldDB" id="A0A197K1L9"/>
<proteinExistence type="predicted"/>
<gene>
    <name evidence="1" type="ORF">K457DRAFT_17586</name>
</gene>
<accession>A0A197K1L9</accession>
<evidence type="ECO:0000313" key="1">
    <source>
        <dbReference type="EMBL" id="OAQ31098.1"/>
    </source>
</evidence>
<name>A0A197K1L9_9FUNG</name>
<organism evidence="1 2">
    <name type="scientific">Linnemannia elongata AG-77</name>
    <dbReference type="NCBI Taxonomy" id="1314771"/>
    <lineage>
        <taxon>Eukaryota</taxon>
        <taxon>Fungi</taxon>
        <taxon>Fungi incertae sedis</taxon>
        <taxon>Mucoromycota</taxon>
        <taxon>Mortierellomycotina</taxon>
        <taxon>Mortierellomycetes</taxon>
        <taxon>Mortierellales</taxon>
        <taxon>Mortierellaceae</taxon>
        <taxon>Linnemannia</taxon>
    </lineage>
</organism>
<dbReference type="OrthoDB" id="2426959at2759"/>
<protein>
    <recommendedName>
        <fullName evidence="3">Biogenesis of lysosome-related organelles complex 1 subunit 5</fullName>
    </recommendedName>
</protein>
<evidence type="ECO:0008006" key="3">
    <source>
        <dbReference type="Google" id="ProtNLM"/>
    </source>
</evidence>
<dbReference type="EMBL" id="KV442031">
    <property type="protein sequence ID" value="OAQ31098.1"/>
    <property type="molecule type" value="Genomic_DNA"/>
</dbReference>